<feature type="non-terminal residue" evidence="2">
    <location>
        <position position="67"/>
    </location>
</feature>
<feature type="compositionally biased region" description="Basic residues" evidence="1">
    <location>
        <begin position="20"/>
        <end position="31"/>
    </location>
</feature>
<evidence type="ECO:0000256" key="1">
    <source>
        <dbReference type="SAM" id="MobiDB-lite"/>
    </source>
</evidence>
<accession>A0AAN9ABN2</accession>
<keyword evidence="3" id="KW-1185">Reference proteome</keyword>
<evidence type="ECO:0000313" key="2">
    <source>
        <dbReference type="EMBL" id="KAK7078007.1"/>
    </source>
</evidence>
<reference evidence="2 3" key="1">
    <citation type="submission" date="2023-11" db="EMBL/GenBank/DDBJ databases">
        <title>Halocaridina rubra genome assembly.</title>
        <authorList>
            <person name="Smith C."/>
        </authorList>
    </citation>
    <scope>NUCLEOTIDE SEQUENCE [LARGE SCALE GENOMIC DNA]</scope>
    <source>
        <strain evidence="2">EP-1</strain>
        <tissue evidence="2">Whole</tissue>
    </source>
</reference>
<dbReference type="AlphaFoldDB" id="A0AAN9ABN2"/>
<evidence type="ECO:0000313" key="3">
    <source>
        <dbReference type="Proteomes" id="UP001381693"/>
    </source>
</evidence>
<dbReference type="EMBL" id="JAXCGZ010008073">
    <property type="protein sequence ID" value="KAK7078007.1"/>
    <property type="molecule type" value="Genomic_DNA"/>
</dbReference>
<dbReference type="Proteomes" id="UP001381693">
    <property type="component" value="Unassembled WGS sequence"/>
</dbReference>
<feature type="region of interest" description="Disordered" evidence="1">
    <location>
        <begin position="20"/>
        <end position="67"/>
    </location>
</feature>
<organism evidence="2 3">
    <name type="scientific">Halocaridina rubra</name>
    <name type="common">Hawaiian red shrimp</name>
    <dbReference type="NCBI Taxonomy" id="373956"/>
    <lineage>
        <taxon>Eukaryota</taxon>
        <taxon>Metazoa</taxon>
        <taxon>Ecdysozoa</taxon>
        <taxon>Arthropoda</taxon>
        <taxon>Crustacea</taxon>
        <taxon>Multicrustacea</taxon>
        <taxon>Malacostraca</taxon>
        <taxon>Eumalacostraca</taxon>
        <taxon>Eucarida</taxon>
        <taxon>Decapoda</taxon>
        <taxon>Pleocyemata</taxon>
        <taxon>Caridea</taxon>
        <taxon>Atyoidea</taxon>
        <taxon>Atyidae</taxon>
        <taxon>Halocaridina</taxon>
    </lineage>
</organism>
<comment type="caution">
    <text evidence="2">The sequence shown here is derived from an EMBL/GenBank/DDBJ whole genome shotgun (WGS) entry which is preliminary data.</text>
</comment>
<protein>
    <submittedName>
        <fullName evidence="2">Uncharacterized protein</fullName>
    </submittedName>
</protein>
<sequence>GVRDFGDGVAELMERHNRRRSTMAIRRRNHPALHSYFSSPEPGSPLGSPGILKSLQEASEPTNSLPD</sequence>
<name>A0AAN9ABN2_HALRR</name>
<gene>
    <name evidence="2" type="ORF">SK128_023107</name>
</gene>
<feature type="non-terminal residue" evidence="2">
    <location>
        <position position="1"/>
    </location>
</feature>
<feature type="compositionally biased region" description="Low complexity" evidence="1">
    <location>
        <begin position="38"/>
        <end position="55"/>
    </location>
</feature>
<proteinExistence type="predicted"/>
<feature type="compositionally biased region" description="Polar residues" evidence="1">
    <location>
        <begin position="56"/>
        <end position="67"/>
    </location>
</feature>